<evidence type="ECO:0000313" key="3">
    <source>
        <dbReference type="Proteomes" id="UP000526734"/>
    </source>
</evidence>
<dbReference type="RefSeq" id="WP_182892709.1">
    <property type="nucleotide sequence ID" value="NZ_JACGZW010000007.1"/>
</dbReference>
<feature type="region of interest" description="Disordered" evidence="1">
    <location>
        <begin position="1"/>
        <end position="27"/>
    </location>
</feature>
<sequence length="82" mass="8232">MTDGTASLRKTPDQLVGGRTGTSAKSTVDTAGLLETTLIRPAGERTGAAADTVTRQQTMPGQLAEVGRSMASAVSAIGTAGR</sequence>
<proteinExistence type="predicted"/>
<dbReference type="Proteomes" id="UP000526734">
    <property type="component" value="Unassembled WGS sequence"/>
</dbReference>
<accession>A0A7W3ZC94</accession>
<name>A0A7W3ZC94_9PSEU</name>
<gene>
    <name evidence="2" type="ORF">H4281_21335</name>
</gene>
<keyword evidence="3" id="KW-1185">Reference proteome</keyword>
<dbReference type="AlphaFoldDB" id="A0A7W3ZC94"/>
<reference evidence="2 3" key="1">
    <citation type="submission" date="2020-08" db="EMBL/GenBank/DDBJ databases">
        <title>Amycolatopsis sp. nov. DR6-1 isolated from Dendrobium heterocarpum.</title>
        <authorList>
            <person name="Tedsree N."/>
            <person name="Kuncharoen N."/>
            <person name="Likhitwitayawuid K."/>
            <person name="Tanasupawat S."/>
        </authorList>
    </citation>
    <scope>NUCLEOTIDE SEQUENCE [LARGE SCALE GENOMIC DNA]</scope>
    <source>
        <strain evidence="2 3">DR6-1</strain>
    </source>
</reference>
<protein>
    <submittedName>
        <fullName evidence="2">Uncharacterized protein</fullName>
    </submittedName>
</protein>
<dbReference type="EMBL" id="JACGZW010000007">
    <property type="protein sequence ID" value="MBB1155697.1"/>
    <property type="molecule type" value="Genomic_DNA"/>
</dbReference>
<evidence type="ECO:0000256" key="1">
    <source>
        <dbReference type="SAM" id="MobiDB-lite"/>
    </source>
</evidence>
<organism evidence="2 3">
    <name type="scientific">Amycolatopsis dendrobii</name>
    <dbReference type="NCBI Taxonomy" id="2760662"/>
    <lineage>
        <taxon>Bacteria</taxon>
        <taxon>Bacillati</taxon>
        <taxon>Actinomycetota</taxon>
        <taxon>Actinomycetes</taxon>
        <taxon>Pseudonocardiales</taxon>
        <taxon>Pseudonocardiaceae</taxon>
        <taxon>Amycolatopsis</taxon>
    </lineage>
</organism>
<comment type="caution">
    <text evidence="2">The sequence shown here is derived from an EMBL/GenBank/DDBJ whole genome shotgun (WGS) entry which is preliminary data.</text>
</comment>
<evidence type="ECO:0000313" key="2">
    <source>
        <dbReference type="EMBL" id="MBB1155697.1"/>
    </source>
</evidence>